<gene>
    <name evidence="3" type="ORF">A3F84_25310</name>
</gene>
<proteinExistence type="predicted"/>
<dbReference type="Proteomes" id="UP000178606">
    <property type="component" value="Unassembled WGS sequence"/>
</dbReference>
<feature type="domain" description="Gfo/Idh/MocA-like oxidoreductase N-terminal" evidence="1">
    <location>
        <begin position="4"/>
        <end position="123"/>
    </location>
</feature>
<dbReference type="PANTHER" id="PTHR43377:SF1">
    <property type="entry name" value="BILIVERDIN REDUCTASE A"/>
    <property type="match status" value="1"/>
</dbReference>
<dbReference type="InterPro" id="IPR036291">
    <property type="entry name" value="NAD(P)-bd_dom_sf"/>
</dbReference>
<organism evidence="3 4">
    <name type="scientific">Handelsmanbacteria sp. (strain RIFCSPLOWO2_12_FULL_64_10)</name>
    <dbReference type="NCBI Taxonomy" id="1817868"/>
    <lineage>
        <taxon>Bacteria</taxon>
        <taxon>Candidatus Handelsmaniibacteriota</taxon>
    </lineage>
</organism>
<dbReference type="EMBL" id="MFKF01000314">
    <property type="protein sequence ID" value="OGG46446.1"/>
    <property type="molecule type" value="Genomic_DNA"/>
</dbReference>
<reference evidence="3 4" key="1">
    <citation type="journal article" date="2016" name="Nat. Commun.">
        <title>Thousands of microbial genomes shed light on interconnected biogeochemical processes in an aquifer system.</title>
        <authorList>
            <person name="Anantharaman K."/>
            <person name="Brown C.T."/>
            <person name="Hug L.A."/>
            <person name="Sharon I."/>
            <person name="Castelle C.J."/>
            <person name="Probst A.J."/>
            <person name="Thomas B.C."/>
            <person name="Singh A."/>
            <person name="Wilkins M.J."/>
            <person name="Karaoz U."/>
            <person name="Brodie E.L."/>
            <person name="Williams K.H."/>
            <person name="Hubbard S.S."/>
            <person name="Banfield J.F."/>
        </authorList>
    </citation>
    <scope>NUCLEOTIDE SEQUENCE [LARGE SCALE GENOMIC DNA]</scope>
    <source>
        <strain evidence="4">RIFCSPLOWO2_12_FULL_64_10</strain>
    </source>
</reference>
<dbReference type="InterPro" id="IPR051450">
    <property type="entry name" value="Gfo/Idh/MocA_Oxidoreductases"/>
</dbReference>
<dbReference type="PRINTS" id="PR01775">
    <property type="entry name" value="GLFROXRDTASE"/>
</dbReference>
<feature type="domain" description="GFO/IDH/MocA-like oxidoreductase" evidence="2">
    <location>
        <begin position="135"/>
        <end position="256"/>
    </location>
</feature>
<dbReference type="SUPFAM" id="SSF55347">
    <property type="entry name" value="Glyceraldehyde-3-phosphate dehydrogenase-like, C-terminal domain"/>
    <property type="match status" value="1"/>
</dbReference>
<evidence type="ECO:0000259" key="2">
    <source>
        <dbReference type="Pfam" id="PF22725"/>
    </source>
</evidence>
<dbReference type="AlphaFoldDB" id="A0A1F6CB71"/>
<comment type="caution">
    <text evidence="3">The sequence shown here is derived from an EMBL/GenBank/DDBJ whole genome shotgun (WGS) entry which is preliminary data.</text>
</comment>
<protein>
    <recommendedName>
        <fullName evidence="5">Gfo/Idh/MocA family oxidoreductase</fullName>
    </recommendedName>
</protein>
<dbReference type="GO" id="GO:0000166">
    <property type="term" value="F:nucleotide binding"/>
    <property type="evidence" value="ECO:0007669"/>
    <property type="project" value="InterPro"/>
</dbReference>
<name>A0A1F6CB71_HANXR</name>
<dbReference type="Gene3D" id="3.40.50.720">
    <property type="entry name" value="NAD(P)-binding Rossmann-like Domain"/>
    <property type="match status" value="1"/>
</dbReference>
<sequence>MKKVRVGIIGVGKMGRTHIDALRDVEDGIAAAVTDPARLPDAGPNLAREYGLDYEESLESLVARKDIDAVIVTTPHALHAGHAVLAFEHGKHVLVEKPLELTLEKCDAIIEASRRSGKKLMVAQSHRYWEGDAVAKRLLQEGAIGDLIMCRDTLATPGYRRHHPERAWFTDLSLYGPGGLIAWGVHNIDRLRWWFESEAETVFARSFSLRTDIRGDLTSNMVMINFKNGGCAHLWYSEALPPPGWKGFACGAQLVGDRGLMDVDPYNQVKVAREGGAWETVYDIAQVKDPRQKAFSDEVRDFIRCIVDDTPPPVTGEDGRAAVEIALAAYRSSETGQAVNLPL</sequence>
<dbReference type="Pfam" id="PF01408">
    <property type="entry name" value="GFO_IDH_MocA"/>
    <property type="match status" value="1"/>
</dbReference>
<accession>A0A1F6CB71</accession>
<dbReference type="InterPro" id="IPR008354">
    <property type="entry name" value="Glc-Fru_OxRdtase_bac"/>
</dbReference>
<evidence type="ECO:0000313" key="3">
    <source>
        <dbReference type="EMBL" id="OGG46446.1"/>
    </source>
</evidence>
<dbReference type="PANTHER" id="PTHR43377">
    <property type="entry name" value="BILIVERDIN REDUCTASE A"/>
    <property type="match status" value="1"/>
</dbReference>
<dbReference type="Gene3D" id="3.30.360.10">
    <property type="entry name" value="Dihydrodipicolinate Reductase, domain 2"/>
    <property type="match status" value="1"/>
</dbReference>
<evidence type="ECO:0000313" key="4">
    <source>
        <dbReference type="Proteomes" id="UP000178606"/>
    </source>
</evidence>
<dbReference type="Pfam" id="PF22725">
    <property type="entry name" value="GFO_IDH_MocA_C3"/>
    <property type="match status" value="1"/>
</dbReference>
<dbReference type="InterPro" id="IPR000683">
    <property type="entry name" value="Gfo/Idh/MocA-like_OxRdtase_N"/>
</dbReference>
<evidence type="ECO:0008006" key="5">
    <source>
        <dbReference type="Google" id="ProtNLM"/>
    </source>
</evidence>
<evidence type="ECO:0000259" key="1">
    <source>
        <dbReference type="Pfam" id="PF01408"/>
    </source>
</evidence>
<dbReference type="InterPro" id="IPR055170">
    <property type="entry name" value="GFO_IDH_MocA-like_dom"/>
</dbReference>
<dbReference type="SUPFAM" id="SSF51735">
    <property type="entry name" value="NAD(P)-binding Rossmann-fold domains"/>
    <property type="match status" value="1"/>
</dbReference>